<evidence type="ECO:0000313" key="1">
    <source>
        <dbReference type="EMBL" id="KAJ4492604.1"/>
    </source>
</evidence>
<proteinExistence type="predicted"/>
<protein>
    <submittedName>
        <fullName evidence="1">Uncharacterized protein</fullName>
    </submittedName>
</protein>
<gene>
    <name evidence="1" type="ORF">C8J55DRAFT_418820</name>
</gene>
<reference evidence="1" key="2">
    <citation type="journal article" date="2023" name="Proc. Natl. Acad. Sci. U.S.A.">
        <title>A global phylogenomic analysis of the shiitake genus Lentinula.</title>
        <authorList>
            <person name="Sierra-Patev S."/>
            <person name="Min B."/>
            <person name="Naranjo-Ortiz M."/>
            <person name="Looney B."/>
            <person name="Konkel Z."/>
            <person name="Slot J.C."/>
            <person name="Sakamoto Y."/>
            <person name="Steenwyk J.L."/>
            <person name="Rokas A."/>
            <person name="Carro J."/>
            <person name="Camarero S."/>
            <person name="Ferreira P."/>
            <person name="Molpeceres G."/>
            <person name="Ruiz-Duenas F.J."/>
            <person name="Serrano A."/>
            <person name="Henrissat B."/>
            <person name="Drula E."/>
            <person name="Hughes K.W."/>
            <person name="Mata J.L."/>
            <person name="Ishikawa N.K."/>
            <person name="Vargas-Isla R."/>
            <person name="Ushijima S."/>
            <person name="Smith C.A."/>
            <person name="Donoghue J."/>
            <person name="Ahrendt S."/>
            <person name="Andreopoulos W."/>
            <person name="He G."/>
            <person name="LaButti K."/>
            <person name="Lipzen A."/>
            <person name="Ng V."/>
            <person name="Riley R."/>
            <person name="Sandor L."/>
            <person name="Barry K."/>
            <person name="Martinez A.T."/>
            <person name="Xiao Y."/>
            <person name="Gibbons J.G."/>
            <person name="Terashima K."/>
            <person name="Grigoriev I.V."/>
            <person name="Hibbett D."/>
        </authorList>
    </citation>
    <scope>NUCLEOTIDE SEQUENCE</scope>
    <source>
        <strain evidence="1">Sp2 HRB7682 ss15</strain>
    </source>
</reference>
<sequence>MTQDERYNKFRDCLIEIAQVVPTNHAAGPLNALQIHVLNNLDRNCPFRELATSRLKVQQANGLFDHHRISTREGIFSGLIFRGILFNTPALRELDNGGFFDSWEAWKQFVLRHEQKGDDYLCNKSAFGRTNGRSHHNAHRFWIASAKLHAKLQEPGITFTQIVDYIANTKGDDSKSLFVTFGVLSAYLFAVDLVYAGRIPHPSLQEIAAIIPKLDKGALHGLLNLGFASSSSEVEVVPAFITLFHRLDCDRKLSPIKKQIGFDFFMLEHSLCKLSRDQWLERY</sequence>
<evidence type="ECO:0000313" key="2">
    <source>
        <dbReference type="Proteomes" id="UP001150238"/>
    </source>
</evidence>
<comment type="caution">
    <text evidence="1">The sequence shown here is derived from an EMBL/GenBank/DDBJ whole genome shotgun (WGS) entry which is preliminary data.</text>
</comment>
<organism evidence="1 2">
    <name type="scientific">Lentinula lateritia</name>
    <dbReference type="NCBI Taxonomy" id="40482"/>
    <lineage>
        <taxon>Eukaryota</taxon>
        <taxon>Fungi</taxon>
        <taxon>Dikarya</taxon>
        <taxon>Basidiomycota</taxon>
        <taxon>Agaricomycotina</taxon>
        <taxon>Agaricomycetes</taxon>
        <taxon>Agaricomycetidae</taxon>
        <taxon>Agaricales</taxon>
        <taxon>Marasmiineae</taxon>
        <taxon>Omphalotaceae</taxon>
        <taxon>Lentinula</taxon>
    </lineage>
</organism>
<name>A0A9W9DZB0_9AGAR</name>
<dbReference type="Proteomes" id="UP001150238">
    <property type="component" value="Unassembled WGS sequence"/>
</dbReference>
<accession>A0A9W9DZB0</accession>
<dbReference type="EMBL" id="JANVFS010000004">
    <property type="protein sequence ID" value="KAJ4492604.1"/>
    <property type="molecule type" value="Genomic_DNA"/>
</dbReference>
<dbReference type="AlphaFoldDB" id="A0A9W9DZB0"/>
<reference evidence="1" key="1">
    <citation type="submission" date="2022-08" db="EMBL/GenBank/DDBJ databases">
        <authorList>
            <consortium name="DOE Joint Genome Institute"/>
            <person name="Min B."/>
            <person name="Riley R."/>
            <person name="Sierra-Patev S."/>
            <person name="Naranjo-Ortiz M."/>
            <person name="Looney B."/>
            <person name="Konkel Z."/>
            <person name="Slot J.C."/>
            <person name="Sakamoto Y."/>
            <person name="Steenwyk J.L."/>
            <person name="Rokas A."/>
            <person name="Carro J."/>
            <person name="Camarero S."/>
            <person name="Ferreira P."/>
            <person name="Molpeceres G."/>
            <person name="Ruiz-Duenas F.J."/>
            <person name="Serrano A."/>
            <person name="Henrissat B."/>
            <person name="Drula E."/>
            <person name="Hughes K.W."/>
            <person name="Mata J.L."/>
            <person name="Ishikawa N.K."/>
            <person name="Vargas-Isla R."/>
            <person name="Ushijima S."/>
            <person name="Smith C.A."/>
            <person name="Ahrendt S."/>
            <person name="Andreopoulos W."/>
            <person name="He G."/>
            <person name="Labutti K."/>
            <person name="Lipzen A."/>
            <person name="Ng V."/>
            <person name="Sandor L."/>
            <person name="Barry K."/>
            <person name="Martinez A.T."/>
            <person name="Xiao Y."/>
            <person name="Gibbons J.G."/>
            <person name="Terashima K."/>
            <person name="Hibbett D.S."/>
            <person name="Grigoriev I.V."/>
        </authorList>
    </citation>
    <scope>NUCLEOTIDE SEQUENCE</scope>
    <source>
        <strain evidence="1">Sp2 HRB7682 ss15</strain>
    </source>
</reference>